<name>A0ABR9WGB4_9BACT</name>
<evidence type="ECO:0000313" key="1">
    <source>
        <dbReference type="EMBL" id="MBE9464433.1"/>
    </source>
</evidence>
<dbReference type="EMBL" id="JACYGY010000001">
    <property type="protein sequence ID" value="MBE9464433.1"/>
    <property type="molecule type" value="Genomic_DNA"/>
</dbReference>
<evidence type="ECO:0000313" key="2">
    <source>
        <dbReference type="Proteomes" id="UP000634134"/>
    </source>
</evidence>
<evidence type="ECO:0008006" key="3">
    <source>
        <dbReference type="Google" id="ProtNLM"/>
    </source>
</evidence>
<dbReference type="RefSeq" id="WP_194122498.1">
    <property type="nucleotide sequence ID" value="NZ_JACYGY010000001.1"/>
</dbReference>
<proteinExistence type="predicted"/>
<sequence length="153" mass="17518">MNRIQTVLCLIFMSLSFSGCKNPDDPANKILIEPVGSSYYYVKNQTDTDLHAEFQVPIYDRSIDSVVQIDSIIPIPRLSTTKIREDLGHFGHNPVPGDTFKNIRFFKITGGTKTLVLEINPVKNERWISTILSRDEYGYGLTEYQFVIRKDDL</sequence>
<gene>
    <name evidence="1" type="ORF">IEE83_21315</name>
</gene>
<protein>
    <recommendedName>
        <fullName evidence="3">Lipoprotein</fullName>
    </recommendedName>
</protein>
<organism evidence="1 2">
    <name type="scientific">Dyadobacter subterraneus</name>
    <dbReference type="NCBI Taxonomy" id="2773304"/>
    <lineage>
        <taxon>Bacteria</taxon>
        <taxon>Pseudomonadati</taxon>
        <taxon>Bacteroidota</taxon>
        <taxon>Cytophagia</taxon>
        <taxon>Cytophagales</taxon>
        <taxon>Spirosomataceae</taxon>
        <taxon>Dyadobacter</taxon>
    </lineage>
</organism>
<accession>A0ABR9WGB4</accession>
<reference evidence="2" key="1">
    <citation type="submission" date="2023-07" db="EMBL/GenBank/DDBJ databases">
        <title>Dyadobacter sp. nov 'subterranea' isolated from contaminted grondwater.</title>
        <authorList>
            <person name="Szabo I."/>
            <person name="Al-Omari J."/>
            <person name="Szerdahelyi S.G."/>
            <person name="Rado J."/>
        </authorList>
    </citation>
    <scope>NUCLEOTIDE SEQUENCE [LARGE SCALE GENOMIC DNA]</scope>
    <source>
        <strain evidence="2">UP-52</strain>
    </source>
</reference>
<dbReference type="Proteomes" id="UP000634134">
    <property type="component" value="Unassembled WGS sequence"/>
</dbReference>
<keyword evidence="2" id="KW-1185">Reference proteome</keyword>
<dbReference type="PROSITE" id="PS51257">
    <property type="entry name" value="PROKAR_LIPOPROTEIN"/>
    <property type="match status" value="1"/>
</dbReference>
<comment type="caution">
    <text evidence="1">The sequence shown here is derived from an EMBL/GenBank/DDBJ whole genome shotgun (WGS) entry which is preliminary data.</text>
</comment>